<organism evidence="2 3">
    <name type="scientific">Cardiocondyla obscurior</name>
    <dbReference type="NCBI Taxonomy" id="286306"/>
    <lineage>
        <taxon>Eukaryota</taxon>
        <taxon>Metazoa</taxon>
        <taxon>Ecdysozoa</taxon>
        <taxon>Arthropoda</taxon>
        <taxon>Hexapoda</taxon>
        <taxon>Insecta</taxon>
        <taxon>Pterygota</taxon>
        <taxon>Neoptera</taxon>
        <taxon>Endopterygota</taxon>
        <taxon>Hymenoptera</taxon>
        <taxon>Apocrita</taxon>
        <taxon>Aculeata</taxon>
        <taxon>Formicoidea</taxon>
        <taxon>Formicidae</taxon>
        <taxon>Myrmicinae</taxon>
        <taxon>Cardiocondyla</taxon>
    </lineage>
</organism>
<comment type="caution">
    <text evidence="2">The sequence shown here is derived from an EMBL/GenBank/DDBJ whole genome shotgun (WGS) entry which is preliminary data.</text>
</comment>
<evidence type="ECO:0000313" key="2">
    <source>
        <dbReference type="EMBL" id="KAL0099714.1"/>
    </source>
</evidence>
<proteinExistence type="predicted"/>
<sequence>MSLLLVKFNCEIFSMPFCRTMHFIILYFTEIKITISRCSTQIIERMQSYFFFQAPILVISSSIWSNAKCHIICKFMRRRSSRGNVTAIMVRLPPCENTRQDTSPPSISRRRVSASSESRYSGSQNTFDPSRRSTFRHLN</sequence>
<feature type="region of interest" description="Disordered" evidence="1">
    <location>
        <begin position="95"/>
        <end position="139"/>
    </location>
</feature>
<reference evidence="2 3" key="1">
    <citation type="submission" date="2023-03" db="EMBL/GenBank/DDBJ databases">
        <title>High recombination rates correlate with genetic variation in Cardiocondyla obscurior ants.</title>
        <authorList>
            <person name="Errbii M."/>
        </authorList>
    </citation>
    <scope>NUCLEOTIDE SEQUENCE [LARGE SCALE GENOMIC DNA]</scope>
    <source>
        <strain evidence="2">Alpha-2009</strain>
        <tissue evidence="2">Whole body</tissue>
    </source>
</reference>
<name>A0AAW2E7S5_9HYME</name>
<keyword evidence="3" id="KW-1185">Reference proteome</keyword>
<feature type="compositionally biased region" description="Low complexity" evidence="1">
    <location>
        <begin position="103"/>
        <end position="123"/>
    </location>
</feature>
<evidence type="ECO:0000256" key="1">
    <source>
        <dbReference type="SAM" id="MobiDB-lite"/>
    </source>
</evidence>
<accession>A0AAW2E7S5</accession>
<gene>
    <name evidence="2" type="ORF">PUN28_019844</name>
</gene>
<evidence type="ECO:0000313" key="3">
    <source>
        <dbReference type="Proteomes" id="UP001430953"/>
    </source>
</evidence>
<dbReference type="AlphaFoldDB" id="A0AAW2E7S5"/>
<protein>
    <submittedName>
        <fullName evidence="2">Uncharacterized protein</fullName>
    </submittedName>
</protein>
<dbReference type="Proteomes" id="UP001430953">
    <property type="component" value="Unassembled WGS sequence"/>
</dbReference>
<dbReference type="EMBL" id="JADYXP020000027">
    <property type="protein sequence ID" value="KAL0099714.1"/>
    <property type="molecule type" value="Genomic_DNA"/>
</dbReference>